<dbReference type="Proteomes" id="UP001153069">
    <property type="component" value="Unassembled WGS sequence"/>
</dbReference>
<evidence type="ECO:0000259" key="5">
    <source>
        <dbReference type="PROSITE" id="PS50865"/>
    </source>
</evidence>
<evidence type="ECO:0000313" key="6">
    <source>
        <dbReference type="EMBL" id="CAB9505409.1"/>
    </source>
</evidence>
<sequence>MEWDWDDGGHKHICKAKTAQPVQQGGVMEALKRSRTEAAKNTPLKCQACNMDADFVPDGMIPCQKCKKAHYCSPDCRLWHWKQGGHAKACEGNRGARASVVEEEQDRHVPGMDESIQAFDPNELPAQKGGVMEALKRSRAEAARALHSSARHATWMLSLFLMGCPCQKCKKAHYCSPDAGCGTGNRVAMQRHVRGIVEPEHLLGRGTSQHDSDQESIMPLIPMNSLPRRVE</sequence>
<gene>
    <name evidence="6" type="ORF">SEMRO_230_G093260.1</name>
</gene>
<evidence type="ECO:0000256" key="4">
    <source>
        <dbReference type="PROSITE-ProRule" id="PRU00134"/>
    </source>
</evidence>
<keyword evidence="2 4" id="KW-0863">Zinc-finger</keyword>
<dbReference type="InterPro" id="IPR002893">
    <property type="entry name" value="Znf_MYND"/>
</dbReference>
<accession>A0A9N8DR73</accession>
<dbReference type="PROSITE" id="PS01360">
    <property type="entry name" value="ZF_MYND_1"/>
    <property type="match status" value="1"/>
</dbReference>
<dbReference type="SUPFAM" id="SSF144232">
    <property type="entry name" value="HIT/MYND zinc finger-like"/>
    <property type="match status" value="1"/>
</dbReference>
<keyword evidence="1" id="KW-0479">Metal-binding</keyword>
<name>A0A9N8DR73_9STRA</name>
<dbReference type="EMBL" id="CAICTM010000229">
    <property type="protein sequence ID" value="CAB9505409.1"/>
    <property type="molecule type" value="Genomic_DNA"/>
</dbReference>
<dbReference type="Gene3D" id="6.10.140.2220">
    <property type="match status" value="1"/>
</dbReference>
<evidence type="ECO:0000313" key="7">
    <source>
        <dbReference type="Proteomes" id="UP001153069"/>
    </source>
</evidence>
<evidence type="ECO:0000256" key="2">
    <source>
        <dbReference type="ARBA" id="ARBA00022771"/>
    </source>
</evidence>
<evidence type="ECO:0000256" key="1">
    <source>
        <dbReference type="ARBA" id="ARBA00022723"/>
    </source>
</evidence>
<dbReference type="PROSITE" id="PS50865">
    <property type="entry name" value="ZF_MYND_2"/>
    <property type="match status" value="1"/>
</dbReference>
<feature type="domain" description="MYND-type" evidence="5">
    <location>
        <begin position="46"/>
        <end position="90"/>
    </location>
</feature>
<comment type="caution">
    <text evidence="6">The sequence shown here is derived from an EMBL/GenBank/DDBJ whole genome shotgun (WGS) entry which is preliminary data.</text>
</comment>
<evidence type="ECO:0000256" key="3">
    <source>
        <dbReference type="ARBA" id="ARBA00022833"/>
    </source>
</evidence>
<keyword evidence="3" id="KW-0862">Zinc</keyword>
<dbReference type="OrthoDB" id="341421at2759"/>
<dbReference type="GO" id="GO:0008270">
    <property type="term" value="F:zinc ion binding"/>
    <property type="evidence" value="ECO:0007669"/>
    <property type="project" value="UniProtKB-KW"/>
</dbReference>
<protein>
    <recommendedName>
        <fullName evidence="5">MYND-type domain-containing protein</fullName>
    </recommendedName>
</protein>
<dbReference type="AlphaFoldDB" id="A0A9N8DR73"/>
<proteinExistence type="predicted"/>
<reference evidence="6" key="1">
    <citation type="submission" date="2020-06" db="EMBL/GenBank/DDBJ databases">
        <authorList>
            <consortium name="Plant Systems Biology data submission"/>
        </authorList>
    </citation>
    <scope>NUCLEOTIDE SEQUENCE</scope>
    <source>
        <strain evidence="6">D6</strain>
    </source>
</reference>
<organism evidence="6 7">
    <name type="scientific">Seminavis robusta</name>
    <dbReference type="NCBI Taxonomy" id="568900"/>
    <lineage>
        <taxon>Eukaryota</taxon>
        <taxon>Sar</taxon>
        <taxon>Stramenopiles</taxon>
        <taxon>Ochrophyta</taxon>
        <taxon>Bacillariophyta</taxon>
        <taxon>Bacillariophyceae</taxon>
        <taxon>Bacillariophycidae</taxon>
        <taxon>Naviculales</taxon>
        <taxon>Naviculaceae</taxon>
        <taxon>Seminavis</taxon>
    </lineage>
</organism>
<keyword evidence="7" id="KW-1185">Reference proteome</keyword>